<accession>A0ABV5JKX0</accession>
<dbReference type="Pfam" id="PF00550">
    <property type="entry name" value="PP-binding"/>
    <property type="match status" value="1"/>
</dbReference>
<proteinExistence type="predicted"/>
<evidence type="ECO:0000313" key="3">
    <source>
        <dbReference type="Proteomes" id="UP001589700"/>
    </source>
</evidence>
<protein>
    <submittedName>
        <fullName evidence="2">Phosphopantetheine-binding protein</fullName>
    </submittedName>
</protein>
<sequence length="100" mass="10595">MTDPSTGGTAHRDQVVELVRAMAPESEISGGDGDLADASRLVEDLGYQSLRLIELTMALEETFDLPPFDREILAAVRTVGDVVSLINRHVPDSGSQGAGS</sequence>
<organism evidence="2 3">
    <name type="scientific">Dietzia aerolata</name>
    <dbReference type="NCBI Taxonomy" id="595984"/>
    <lineage>
        <taxon>Bacteria</taxon>
        <taxon>Bacillati</taxon>
        <taxon>Actinomycetota</taxon>
        <taxon>Actinomycetes</taxon>
        <taxon>Mycobacteriales</taxon>
        <taxon>Dietziaceae</taxon>
        <taxon>Dietzia</taxon>
    </lineage>
</organism>
<dbReference type="InterPro" id="IPR009081">
    <property type="entry name" value="PP-bd_ACP"/>
</dbReference>
<dbReference type="EMBL" id="JBHMDY010000001">
    <property type="protein sequence ID" value="MFB9258296.1"/>
    <property type="molecule type" value="Genomic_DNA"/>
</dbReference>
<evidence type="ECO:0000259" key="1">
    <source>
        <dbReference type="PROSITE" id="PS50075"/>
    </source>
</evidence>
<name>A0ABV5JKX0_9ACTN</name>
<evidence type="ECO:0000313" key="2">
    <source>
        <dbReference type="EMBL" id="MFB9258296.1"/>
    </source>
</evidence>
<reference evidence="2 3" key="1">
    <citation type="submission" date="2024-09" db="EMBL/GenBank/DDBJ databases">
        <authorList>
            <person name="Sun Q."/>
            <person name="Mori K."/>
        </authorList>
    </citation>
    <scope>NUCLEOTIDE SEQUENCE [LARGE SCALE GENOMIC DNA]</scope>
    <source>
        <strain evidence="2 3">CCM 7659</strain>
    </source>
</reference>
<gene>
    <name evidence="2" type="ORF">ACFFVD_00585</name>
</gene>
<dbReference type="Gene3D" id="1.10.1200.10">
    <property type="entry name" value="ACP-like"/>
    <property type="match status" value="1"/>
</dbReference>
<feature type="domain" description="Carrier" evidence="1">
    <location>
        <begin position="9"/>
        <end position="90"/>
    </location>
</feature>
<comment type="caution">
    <text evidence="2">The sequence shown here is derived from an EMBL/GenBank/DDBJ whole genome shotgun (WGS) entry which is preliminary data.</text>
</comment>
<dbReference type="InterPro" id="IPR036736">
    <property type="entry name" value="ACP-like_sf"/>
</dbReference>
<dbReference type="Proteomes" id="UP001589700">
    <property type="component" value="Unassembled WGS sequence"/>
</dbReference>
<dbReference type="RefSeq" id="WP_241730045.1">
    <property type="nucleotide sequence ID" value="NZ_JAALDM010000141.1"/>
</dbReference>
<dbReference type="PROSITE" id="PS50075">
    <property type="entry name" value="CARRIER"/>
    <property type="match status" value="1"/>
</dbReference>
<keyword evidence="3" id="KW-1185">Reference proteome</keyword>
<dbReference type="SUPFAM" id="SSF47336">
    <property type="entry name" value="ACP-like"/>
    <property type="match status" value="1"/>
</dbReference>